<evidence type="ECO:0000256" key="7">
    <source>
        <dbReference type="PROSITE-ProRule" id="PRU00134"/>
    </source>
</evidence>
<dbReference type="PROSITE" id="PS50088">
    <property type="entry name" value="ANK_REPEAT"/>
    <property type="match status" value="1"/>
</dbReference>
<dbReference type="Gene3D" id="1.25.40.20">
    <property type="entry name" value="Ankyrin repeat-containing domain"/>
    <property type="match status" value="1"/>
</dbReference>
<evidence type="ECO:0000259" key="8">
    <source>
        <dbReference type="PROSITE" id="PS50865"/>
    </source>
</evidence>
<dbReference type="PANTHER" id="PTHR24198">
    <property type="entry name" value="ANKYRIN REPEAT AND PROTEIN KINASE DOMAIN-CONTAINING PROTEIN"/>
    <property type="match status" value="1"/>
</dbReference>
<name>A0AAW0CPB5_9AGAR</name>
<dbReference type="SMART" id="SM00248">
    <property type="entry name" value="ANK"/>
    <property type="match status" value="3"/>
</dbReference>
<organism evidence="9 10">
    <name type="scientific">Paramarasmius palmivorus</name>
    <dbReference type="NCBI Taxonomy" id="297713"/>
    <lineage>
        <taxon>Eukaryota</taxon>
        <taxon>Fungi</taxon>
        <taxon>Dikarya</taxon>
        <taxon>Basidiomycota</taxon>
        <taxon>Agaricomycotina</taxon>
        <taxon>Agaricomycetes</taxon>
        <taxon>Agaricomycetidae</taxon>
        <taxon>Agaricales</taxon>
        <taxon>Marasmiineae</taxon>
        <taxon>Marasmiaceae</taxon>
        <taxon>Paramarasmius</taxon>
    </lineage>
</organism>
<evidence type="ECO:0000313" key="10">
    <source>
        <dbReference type="Proteomes" id="UP001383192"/>
    </source>
</evidence>
<keyword evidence="5 6" id="KW-0040">ANK repeat</keyword>
<keyword evidence="3 7" id="KW-0863">Zinc-finger</keyword>
<dbReference type="PROSITE" id="PS50865">
    <property type="entry name" value="ZF_MYND_2"/>
    <property type="match status" value="1"/>
</dbReference>
<gene>
    <name evidence="9" type="ORF">VNI00_009537</name>
</gene>
<protein>
    <recommendedName>
        <fullName evidence="8">MYND-type domain-containing protein</fullName>
    </recommendedName>
</protein>
<dbReference type="InterPro" id="IPR002110">
    <property type="entry name" value="Ankyrin_rpt"/>
</dbReference>
<evidence type="ECO:0000256" key="4">
    <source>
        <dbReference type="ARBA" id="ARBA00022833"/>
    </source>
</evidence>
<dbReference type="SUPFAM" id="SSF48403">
    <property type="entry name" value="Ankyrin repeat"/>
    <property type="match status" value="1"/>
</dbReference>
<dbReference type="PROSITE" id="PS01360">
    <property type="entry name" value="ZF_MYND_1"/>
    <property type="match status" value="1"/>
</dbReference>
<accession>A0AAW0CPB5</accession>
<dbReference type="SUPFAM" id="SSF144232">
    <property type="entry name" value="HIT/MYND zinc finger-like"/>
    <property type="match status" value="1"/>
</dbReference>
<dbReference type="Pfam" id="PF01753">
    <property type="entry name" value="zf-MYND"/>
    <property type="match status" value="1"/>
</dbReference>
<evidence type="ECO:0000256" key="3">
    <source>
        <dbReference type="ARBA" id="ARBA00022771"/>
    </source>
</evidence>
<sequence>MSIIYPCLPKQLLDSLKKDPVISVANSFTFQSQFEDFRRRVVLWADAPERVTVNSCALFDTRDFSHSFDDDPLCSIVQGISQFREVDHKTYLHAAAFNEDLPATYELIRLGIDIDRKDKDGATALFVALAKLVLWRFIPKVLSNGEPLSYTTNKIKCLVRVVTLLVEQHADVNRGAYGFIPISLAAMAAQWDIVQLLIKHGASTEDFTCLPEDERRFRIIMSCTPRPKPRPPRPCPCWSGKFLSECHAAGAQPYPDDFLCGCGKTKTHKDCCKKRGLVFEESWNTRRGCIASMQARVAVDIDDSLVPSGLKERYAKGSEAMRSVIKGMTVEGCEDQDASLADGDAYMTAMEDTFTLVGKDPKKEVDPAFWYALSKAKFIPRPAKEYNTMTENYMQRELWNNAVDEYILTQKDPRSRSEIEREAKIGAHGGPLHRRCEGVGCQRLEGHDITQLKKCRCEKVVYCSEECQHSHWPEHKGLCRTHKHPIQLLRSQRNIEQVTAVFVAAFLS</sequence>
<proteinExistence type="predicted"/>
<evidence type="ECO:0000256" key="2">
    <source>
        <dbReference type="ARBA" id="ARBA00022737"/>
    </source>
</evidence>
<dbReference type="Proteomes" id="UP001383192">
    <property type="component" value="Unassembled WGS sequence"/>
</dbReference>
<comment type="caution">
    <text evidence="9">The sequence shown here is derived from an EMBL/GenBank/DDBJ whole genome shotgun (WGS) entry which is preliminary data.</text>
</comment>
<keyword evidence="2" id="KW-0677">Repeat</keyword>
<reference evidence="9 10" key="1">
    <citation type="submission" date="2024-01" db="EMBL/GenBank/DDBJ databases">
        <title>A draft genome for a cacao thread blight-causing isolate of Paramarasmius palmivorus.</title>
        <authorList>
            <person name="Baruah I.K."/>
            <person name="Bukari Y."/>
            <person name="Amoako-Attah I."/>
            <person name="Meinhardt L.W."/>
            <person name="Bailey B.A."/>
            <person name="Cohen S.P."/>
        </authorList>
    </citation>
    <scope>NUCLEOTIDE SEQUENCE [LARGE SCALE GENOMIC DNA]</scope>
    <source>
        <strain evidence="9 10">GH-12</strain>
    </source>
</reference>
<feature type="repeat" description="ANK" evidence="6">
    <location>
        <begin position="87"/>
        <end position="119"/>
    </location>
</feature>
<dbReference type="AlphaFoldDB" id="A0AAW0CPB5"/>
<dbReference type="PANTHER" id="PTHR24198:SF194">
    <property type="entry name" value="INVERSIN-A"/>
    <property type="match status" value="1"/>
</dbReference>
<keyword evidence="1" id="KW-0479">Metal-binding</keyword>
<dbReference type="GO" id="GO:0008270">
    <property type="term" value="F:zinc ion binding"/>
    <property type="evidence" value="ECO:0007669"/>
    <property type="project" value="UniProtKB-KW"/>
</dbReference>
<dbReference type="InterPro" id="IPR002893">
    <property type="entry name" value="Znf_MYND"/>
</dbReference>
<evidence type="ECO:0000256" key="6">
    <source>
        <dbReference type="PROSITE-ProRule" id="PRU00023"/>
    </source>
</evidence>
<dbReference type="EMBL" id="JAYKXP010000035">
    <property type="protein sequence ID" value="KAK7040941.1"/>
    <property type="molecule type" value="Genomic_DNA"/>
</dbReference>
<dbReference type="InterPro" id="IPR036770">
    <property type="entry name" value="Ankyrin_rpt-contain_sf"/>
</dbReference>
<keyword evidence="10" id="KW-1185">Reference proteome</keyword>
<evidence type="ECO:0000256" key="5">
    <source>
        <dbReference type="ARBA" id="ARBA00023043"/>
    </source>
</evidence>
<keyword evidence="4" id="KW-0862">Zinc</keyword>
<evidence type="ECO:0000313" key="9">
    <source>
        <dbReference type="EMBL" id="KAK7040941.1"/>
    </source>
</evidence>
<dbReference type="Gene3D" id="6.10.140.2220">
    <property type="match status" value="1"/>
</dbReference>
<evidence type="ECO:0000256" key="1">
    <source>
        <dbReference type="ARBA" id="ARBA00022723"/>
    </source>
</evidence>
<feature type="domain" description="MYND-type" evidence="8">
    <location>
        <begin position="436"/>
        <end position="479"/>
    </location>
</feature>